<comment type="caution">
    <text evidence="3">The sequence shown here is derived from an EMBL/GenBank/DDBJ whole genome shotgun (WGS) entry which is preliminary data.</text>
</comment>
<gene>
    <name evidence="3" type="ORF">H206_01021</name>
</gene>
<feature type="domain" description="HD" evidence="1">
    <location>
        <begin position="78"/>
        <end position="200"/>
    </location>
</feature>
<evidence type="ECO:0000259" key="2">
    <source>
        <dbReference type="PROSITE" id="PS51832"/>
    </source>
</evidence>
<dbReference type="InterPro" id="IPR037522">
    <property type="entry name" value="HD_GYP_dom"/>
</dbReference>
<dbReference type="EMBL" id="MTKO01000034">
    <property type="protein sequence ID" value="RWX47402.1"/>
    <property type="molecule type" value="Genomic_DNA"/>
</dbReference>
<dbReference type="InterPro" id="IPR052020">
    <property type="entry name" value="Cyclic_di-GMP/3'3'-cGAMP_PDE"/>
</dbReference>
<dbReference type="InterPro" id="IPR003607">
    <property type="entry name" value="HD/PDEase_dom"/>
</dbReference>
<evidence type="ECO:0000259" key="1">
    <source>
        <dbReference type="PROSITE" id="PS51831"/>
    </source>
</evidence>
<dbReference type="SMART" id="SM00471">
    <property type="entry name" value="HDc"/>
    <property type="match status" value="1"/>
</dbReference>
<dbReference type="PROSITE" id="PS51832">
    <property type="entry name" value="HD_GYP"/>
    <property type="match status" value="1"/>
</dbReference>
<dbReference type="InterPro" id="IPR006674">
    <property type="entry name" value="HD_domain"/>
</dbReference>
<evidence type="ECO:0000313" key="4">
    <source>
        <dbReference type="Proteomes" id="UP000287853"/>
    </source>
</evidence>
<reference evidence="3 4" key="1">
    <citation type="submission" date="2017-01" db="EMBL/GenBank/DDBJ databases">
        <title>The cable genome- insights into the physiology and evolution of filamentous bacteria capable of sulfide oxidation via long distance electron transfer.</title>
        <authorList>
            <person name="Schreiber L."/>
            <person name="Bjerg J.T."/>
            <person name="Boggild A."/>
            <person name="Van De Vossenberg J."/>
            <person name="Meysman F."/>
            <person name="Nielsen L.P."/>
            <person name="Schramm A."/>
            <person name="Kjeldsen K.U."/>
        </authorList>
    </citation>
    <scope>NUCLEOTIDE SEQUENCE [LARGE SCALE GENOMIC DNA]</scope>
    <source>
        <strain evidence="3">MCF</strain>
    </source>
</reference>
<dbReference type="PANTHER" id="PTHR45228:SF1">
    <property type="entry name" value="CYCLIC DI-GMP PHOSPHODIESTERASE TM_0186"/>
    <property type="match status" value="1"/>
</dbReference>
<dbReference type="CDD" id="cd00077">
    <property type="entry name" value="HDc"/>
    <property type="match status" value="1"/>
</dbReference>
<keyword evidence="4" id="KW-1185">Reference proteome</keyword>
<dbReference type="AlphaFoldDB" id="A0A3S3QKZ6"/>
<dbReference type="PROSITE" id="PS51831">
    <property type="entry name" value="HD"/>
    <property type="match status" value="1"/>
</dbReference>
<dbReference type="SUPFAM" id="SSF55781">
    <property type="entry name" value="GAF domain-like"/>
    <property type="match status" value="1"/>
</dbReference>
<dbReference type="Pfam" id="PF13487">
    <property type="entry name" value="HD_5"/>
    <property type="match status" value="1"/>
</dbReference>
<accession>A0A3S3QKZ6</accession>
<dbReference type="Gene3D" id="1.10.3210.10">
    <property type="entry name" value="Hypothetical protein af1432"/>
    <property type="match status" value="1"/>
</dbReference>
<proteinExistence type="predicted"/>
<dbReference type="PANTHER" id="PTHR45228">
    <property type="entry name" value="CYCLIC DI-GMP PHOSPHODIESTERASE TM_0186-RELATED"/>
    <property type="match status" value="1"/>
</dbReference>
<dbReference type="Proteomes" id="UP000287853">
    <property type="component" value="Unassembled WGS sequence"/>
</dbReference>
<feature type="domain" description="HD-GYP" evidence="2">
    <location>
        <begin position="56"/>
        <end position="251"/>
    </location>
</feature>
<dbReference type="SUPFAM" id="SSF109604">
    <property type="entry name" value="HD-domain/PDEase-like"/>
    <property type="match status" value="1"/>
</dbReference>
<name>A0A3S3QKZ6_9BACT</name>
<evidence type="ECO:0000313" key="3">
    <source>
        <dbReference type="EMBL" id="RWX47402.1"/>
    </source>
</evidence>
<organism evidence="3 4">
    <name type="scientific">Candidatus Electrothrix aarhusensis</name>
    <dbReference type="NCBI Taxonomy" id="1859131"/>
    <lineage>
        <taxon>Bacteria</taxon>
        <taxon>Pseudomonadati</taxon>
        <taxon>Thermodesulfobacteriota</taxon>
        <taxon>Desulfobulbia</taxon>
        <taxon>Desulfobulbales</taxon>
        <taxon>Desulfobulbaceae</taxon>
        <taxon>Candidatus Electrothrix</taxon>
    </lineage>
</organism>
<sequence>MKSGALLLPLGNKLQVPGFIYLESTHCLTKNDRHLIQVMVNQCSSALENLKLHFELKEANRESLYMLAMAAEFKDQNTGNHIRRISEYTRLLALEMGLRAEEAEECAQASILHDIGKLGIPDAILQKPARLTEDEFTFIRRHTTLGARILERHHWFQLAKDIALYHHEHWDGGGYPLGLRGNEIPLTARIVSVADVYDALSHKRPYKEAWEPERCIANLRENAGTKFDQTVVDAFLRLTDRGVFPRESEKKTGSEETGK</sequence>
<protein>
    <submittedName>
        <fullName evidence="3">Uncharacterized protein</fullName>
    </submittedName>
</protein>